<dbReference type="PANTHER" id="PTHR46118">
    <property type="entry name" value="PROTEIN ABHD11"/>
    <property type="match status" value="1"/>
</dbReference>
<sequence length="266" mass="29516">MSPRLHTTSVGSQGPRIAFLHGLFGQGKNWNQIAKALGDQYRSTLIDLPNHGRSTWTQDFSYQAMADAVAEELDLSAPGEQWIVLGHSMGGKTAMLLALQHPELVKRLIVVDISPVSYGGLTTFDDYVEGMQAMDLGRIENRSDADRAAQEWVDDAGVRAFLLQNLRREDDGWRWQMNLDLIARSLADLGGWPQDVASAAQPYEGATLWVAGSDSGYVQARNTDAMRALFPRVRLVTIKDVGHWPHSQKPDVFLSTIRPFLAADRD</sequence>
<dbReference type="Gene3D" id="3.40.50.1820">
    <property type="entry name" value="alpha/beta hydrolase"/>
    <property type="match status" value="1"/>
</dbReference>
<reference evidence="3 4" key="1">
    <citation type="submission" date="2019-06" db="EMBL/GenBank/DDBJ databases">
        <title>Sequencing the genomes of 1000 actinobacteria strains.</title>
        <authorList>
            <person name="Klenk H.-P."/>
        </authorList>
    </citation>
    <scope>NUCLEOTIDE SEQUENCE [LARGE SCALE GENOMIC DNA]</scope>
    <source>
        <strain evidence="3 4">DSM 19828</strain>
    </source>
</reference>
<feature type="domain" description="AB hydrolase-1" evidence="2">
    <location>
        <begin position="16"/>
        <end position="250"/>
    </location>
</feature>
<dbReference type="Proteomes" id="UP000320806">
    <property type="component" value="Unassembled WGS sequence"/>
</dbReference>
<organism evidence="3 4">
    <name type="scientific">Yimella lutea</name>
    <dbReference type="NCBI Taxonomy" id="587872"/>
    <lineage>
        <taxon>Bacteria</taxon>
        <taxon>Bacillati</taxon>
        <taxon>Actinomycetota</taxon>
        <taxon>Actinomycetes</taxon>
        <taxon>Micrococcales</taxon>
        <taxon>Dermacoccaceae</taxon>
        <taxon>Yimella</taxon>
    </lineage>
</organism>
<evidence type="ECO:0000313" key="4">
    <source>
        <dbReference type="Proteomes" id="UP000320806"/>
    </source>
</evidence>
<dbReference type="InterPro" id="IPR000073">
    <property type="entry name" value="AB_hydrolase_1"/>
</dbReference>
<dbReference type="EMBL" id="VFMO01000001">
    <property type="protein sequence ID" value="TQJ15355.1"/>
    <property type="molecule type" value="Genomic_DNA"/>
</dbReference>
<name>A0A542EJ43_9MICO</name>
<comment type="caution">
    <text evidence="3">The sequence shown here is derived from an EMBL/GenBank/DDBJ whole genome shotgun (WGS) entry which is preliminary data.</text>
</comment>
<dbReference type="OrthoDB" id="63519at2"/>
<protein>
    <submittedName>
        <fullName evidence="3">Pimeloyl-ACP methyl ester carboxylesterase</fullName>
    </submittedName>
</protein>
<dbReference type="GO" id="GO:0016787">
    <property type="term" value="F:hydrolase activity"/>
    <property type="evidence" value="ECO:0007669"/>
    <property type="project" value="UniProtKB-KW"/>
</dbReference>
<evidence type="ECO:0000313" key="3">
    <source>
        <dbReference type="EMBL" id="TQJ15355.1"/>
    </source>
</evidence>
<dbReference type="RefSeq" id="WP_141928947.1">
    <property type="nucleotide sequence ID" value="NZ_BAABCI010000021.1"/>
</dbReference>
<dbReference type="Pfam" id="PF00561">
    <property type="entry name" value="Abhydrolase_1"/>
    <property type="match status" value="1"/>
</dbReference>
<dbReference type="AlphaFoldDB" id="A0A542EJ43"/>
<dbReference type="SUPFAM" id="SSF53474">
    <property type="entry name" value="alpha/beta-Hydrolases"/>
    <property type="match status" value="1"/>
</dbReference>
<dbReference type="InterPro" id="IPR029058">
    <property type="entry name" value="AB_hydrolase_fold"/>
</dbReference>
<keyword evidence="4" id="KW-1185">Reference proteome</keyword>
<evidence type="ECO:0000259" key="2">
    <source>
        <dbReference type="Pfam" id="PF00561"/>
    </source>
</evidence>
<dbReference type="PRINTS" id="PR00111">
    <property type="entry name" value="ABHYDROLASE"/>
</dbReference>
<accession>A0A542EJ43</accession>
<proteinExistence type="predicted"/>
<keyword evidence="1" id="KW-0378">Hydrolase</keyword>
<gene>
    <name evidence="3" type="ORF">FB459_2901</name>
</gene>
<dbReference type="PANTHER" id="PTHR46118:SF4">
    <property type="entry name" value="PROTEIN ABHD11"/>
    <property type="match status" value="1"/>
</dbReference>
<evidence type="ECO:0000256" key="1">
    <source>
        <dbReference type="ARBA" id="ARBA00022801"/>
    </source>
</evidence>